<comment type="subunit">
    <text evidence="15">Heterodimer. The mRNA-capping enzyme is composed of two separate chains alpha and beta, respectively a mRNA guanylyltransferase and an mRNA 5'-triphosphate monophosphatase.</text>
</comment>
<sequence length="426" mass="49198">MGSSINLDAIGIRLSGEDVHLQRSAVCDLLDDKTIRFPGAQPVSFARRHLAELRHVDYFMCEKTDGVRCLLFLTQIFIDGEGVEAQFLIDRKNDYYYVPRDALHLPRLEGLETFHTGTLLDGELVRQTFRNGQQERLAYLIFDCLAIDGENVTSRPFDKRLARIEALITKPYQNFAKQFPQDVAAQPFQLEMKKMEFPYGMEMMFRDRIPNLPHGNDGLIFTCKGTAYKTGTDEHILKWKPPQENTVDFRLLLGAFPSVEDEEDGVVREDYDAMPEMELYVNYGDRRGEGYKSYGPLKVTEAEWSAMKKLNQQLDGRIIECYKDPATGGWRPKVEKDGAPRFRDDKKDANHITVVESVQESIDDAVTEQDLVREAMNIREAFKGREKARKEEERRRMEAERVRQEERKRRASEVRNGMDDGPTYAD</sequence>
<evidence type="ECO:0000256" key="7">
    <source>
        <dbReference type="ARBA" id="ARBA00022695"/>
    </source>
</evidence>
<dbReference type="InterPro" id="IPR013846">
    <property type="entry name" value="mRNA_cap_enzyme_C"/>
</dbReference>
<reference evidence="21" key="1">
    <citation type="journal article" date="2020" name="Stud. Mycol.">
        <title>101 Dothideomycetes genomes: a test case for predicting lifestyles and emergence of pathogens.</title>
        <authorList>
            <person name="Haridas S."/>
            <person name="Albert R."/>
            <person name="Binder M."/>
            <person name="Bloem J."/>
            <person name="Labutti K."/>
            <person name="Salamov A."/>
            <person name="Andreopoulos B."/>
            <person name="Baker S."/>
            <person name="Barry K."/>
            <person name="Bills G."/>
            <person name="Bluhm B."/>
            <person name="Cannon C."/>
            <person name="Castanera R."/>
            <person name="Culley D."/>
            <person name="Daum C."/>
            <person name="Ezra D."/>
            <person name="Gonzalez J."/>
            <person name="Henrissat B."/>
            <person name="Kuo A."/>
            <person name="Liang C."/>
            <person name="Lipzen A."/>
            <person name="Lutzoni F."/>
            <person name="Magnuson J."/>
            <person name="Mondo S."/>
            <person name="Nolan M."/>
            <person name="Ohm R."/>
            <person name="Pangilinan J."/>
            <person name="Park H.-J."/>
            <person name="Ramirez L."/>
            <person name="Alfaro M."/>
            <person name="Sun H."/>
            <person name="Tritt A."/>
            <person name="Yoshinaga Y."/>
            <person name="Zwiers L.-H."/>
            <person name="Turgeon B."/>
            <person name="Goodwin S."/>
            <person name="Spatafora J."/>
            <person name="Crous P."/>
            <person name="Grigoriev I."/>
        </authorList>
    </citation>
    <scope>NUCLEOTIDE SEQUENCE</scope>
    <source>
        <strain evidence="21">CBS 113389</strain>
    </source>
</reference>
<dbReference type="GO" id="GO:0031533">
    <property type="term" value="C:mRNA capping enzyme complex"/>
    <property type="evidence" value="ECO:0007669"/>
    <property type="project" value="InterPro"/>
</dbReference>
<evidence type="ECO:0000256" key="10">
    <source>
        <dbReference type="ARBA" id="ARBA00023134"/>
    </source>
</evidence>
<evidence type="ECO:0000256" key="17">
    <source>
        <dbReference type="PIRSR" id="PIRSR036959-1"/>
    </source>
</evidence>
<dbReference type="RefSeq" id="XP_033587918.1">
    <property type="nucleotide sequence ID" value="XM_033731351.1"/>
</dbReference>
<dbReference type="Proteomes" id="UP000799767">
    <property type="component" value="Unassembled WGS sequence"/>
</dbReference>
<dbReference type="Pfam" id="PF03919">
    <property type="entry name" value="mRNA_cap_C"/>
    <property type="match status" value="1"/>
</dbReference>
<evidence type="ECO:0000256" key="15">
    <source>
        <dbReference type="ARBA" id="ARBA00047082"/>
    </source>
</evidence>
<proteinExistence type="inferred from homology"/>
<keyword evidence="8 16" id="KW-0547">Nucleotide-binding</keyword>
<feature type="region of interest" description="Disordered" evidence="18">
    <location>
        <begin position="381"/>
        <end position="426"/>
    </location>
</feature>
<accession>A0A6A6PML2</accession>
<dbReference type="SUPFAM" id="SSF56091">
    <property type="entry name" value="DNA ligase/mRNA capping enzyme, catalytic domain"/>
    <property type="match status" value="1"/>
</dbReference>
<evidence type="ECO:0000256" key="13">
    <source>
        <dbReference type="ARBA" id="ARBA00030702"/>
    </source>
</evidence>
<dbReference type="SUPFAM" id="SSF50249">
    <property type="entry name" value="Nucleic acid-binding proteins"/>
    <property type="match status" value="1"/>
</dbReference>
<evidence type="ECO:0000256" key="11">
    <source>
        <dbReference type="ARBA" id="ARBA00023242"/>
    </source>
</evidence>
<evidence type="ECO:0000313" key="21">
    <source>
        <dbReference type="EMBL" id="KAF2481348.1"/>
    </source>
</evidence>
<dbReference type="GO" id="GO:0005525">
    <property type="term" value="F:GTP binding"/>
    <property type="evidence" value="ECO:0007669"/>
    <property type="project" value="UniProtKB-KW"/>
</dbReference>
<dbReference type="Gene3D" id="3.30.470.30">
    <property type="entry name" value="DNA ligase/mRNA capping enzyme"/>
    <property type="match status" value="1"/>
</dbReference>
<evidence type="ECO:0000256" key="5">
    <source>
        <dbReference type="ARBA" id="ARBA00022664"/>
    </source>
</evidence>
<evidence type="ECO:0000259" key="19">
    <source>
        <dbReference type="Pfam" id="PF01331"/>
    </source>
</evidence>
<feature type="domain" description="mRNA capping enzyme C-terminal" evidence="20">
    <location>
        <begin position="244"/>
        <end position="372"/>
    </location>
</feature>
<comment type="catalytic activity">
    <reaction evidence="14">
        <text>a 5'-end diphospho-ribonucleoside in mRNA + GTP + H(+) = a 5'-end (5'-triphosphoguanosine)-ribonucleoside in mRNA + diphosphate</text>
        <dbReference type="Rhea" id="RHEA:67012"/>
        <dbReference type="Rhea" id="RHEA-COMP:17165"/>
        <dbReference type="Rhea" id="RHEA-COMP:17166"/>
        <dbReference type="ChEBI" id="CHEBI:15378"/>
        <dbReference type="ChEBI" id="CHEBI:33019"/>
        <dbReference type="ChEBI" id="CHEBI:37565"/>
        <dbReference type="ChEBI" id="CHEBI:167616"/>
        <dbReference type="ChEBI" id="CHEBI:167617"/>
        <dbReference type="EC" id="2.7.7.50"/>
    </reaction>
    <physiologicalReaction direction="left-to-right" evidence="14">
        <dbReference type="Rhea" id="RHEA:67013"/>
    </physiologicalReaction>
</comment>
<dbReference type="OrthoDB" id="200924at2759"/>
<dbReference type="Pfam" id="PF01331">
    <property type="entry name" value="mRNA_cap_enzyme"/>
    <property type="match status" value="1"/>
</dbReference>
<evidence type="ECO:0000256" key="12">
    <source>
        <dbReference type="ARBA" id="ARBA00029909"/>
    </source>
</evidence>
<keyword evidence="7 16" id="KW-0548">Nucleotidyltransferase</keyword>
<evidence type="ECO:0000256" key="6">
    <source>
        <dbReference type="ARBA" id="ARBA00022679"/>
    </source>
</evidence>
<evidence type="ECO:0000256" key="18">
    <source>
        <dbReference type="SAM" id="MobiDB-lite"/>
    </source>
</evidence>
<dbReference type="InterPro" id="IPR012340">
    <property type="entry name" value="NA-bd_OB-fold"/>
</dbReference>
<keyword evidence="10 16" id="KW-0342">GTP-binding</keyword>
<dbReference type="GeneID" id="54472353"/>
<dbReference type="AlphaFoldDB" id="A0A6A6PML2"/>
<feature type="domain" description="mRNA capping enzyme adenylation" evidence="19">
    <location>
        <begin position="41"/>
        <end position="240"/>
    </location>
</feature>
<keyword evidence="5 16" id="KW-0507">mRNA processing</keyword>
<evidence type="ECO:0000259" key="20">
    <source>
        <dbReference type="Pfam" id="PF03919"/>
    </source>
</evidence>
<feature type="active site" description="N6-GMP-lysine intermediate" evidence="17">
    <location>
        <position position="63"/>
    </location>
</feature>
<organism evidence="21 22">
    <name type="scientific">Neohortaea acidophila</name>
    <dbReference type="NCBI Taxonomy" id="245834"/>
    <lineage>
        <taxon>Eukaryota</taxon>
        <taxon>Fungi</taxon>
        <taxon>Dikarya</taxon>
        <taxon>Ascomycota</taxon>
        <taxon>Pezizomycotina</taxon>
        <taxon>Dothideomycetes</taxon>
        <taxon>Dothideomycetidae</taxon>
        <taxon>Mycosphaerellales</taxon>
        <taxon>Teratosphaeriaceae</taxon>
        <taxon>Neohortaea</taxon>
    </lineage>
</organism>
<comment type="subcellular location">
    <subcellularLocation>
        <location evidence="1 16">Nucleus</location>
    </subcellularLocation>
</comment>
<evidence type="ECO:0000256" key="2">
    <source>
        <dbReference type="ARBA" id="ARBA00010237"/>
    </source>
</evidence>
<dbReference type="GO" id="GO:0006370">
    <property type="term" value="P:7-methylguanosine mRNA capping"/>
    <property type="evidence" value="ECO:0007669"/>
    <property type="project" value="UniProtKB-KW"/>
</dbReference>
<evidence type="ECO:0000256" key="9">
    <source>
        <dbReference type="ARBA" id="ARBA00023042"/>
    </source>
</evidence>
<dbReference type="PANTHER" id="PTHR10367">
    <property type="entry name" value="MRNA-CAPPING ENZYME"/>
    <property type="match status" value="1"/>
</dbReference>
<dbReference type="InterPro" id="IPR001339">
    <property type="entry name" value="mRNA_cap_enzyme_adenylation"/>
</dbReference>
<dbReference type="EMBL" id="MU001638">
    <property type="protein sequence ID" value="KAF2481348.1"/>
    <property type="molecule type" value="Genomic_DNA"/>
</dbReference>
<dbReference type="GO" id="GO:0004484">
    <property type="term" value="F:mRNA guanylyltransferase activity"/>
    <property type="evidence" value="ECO:0007669"/>
    <property type="project" value="UniProtKB-EC"/>
</dbReference>
<keyword evidence="22" id="KW-1185">Reference proteome</keyword>
<comment type="function">
    <text evidence="16">Second step of mRNA capping. Transfer of the GMP moiety of GTP to the 5'-end of RNA via an enzyme-GMP covalent reaction intermediate.</text>
</comment>
<evidence type="ECO:0000256" key="3">
    <source>
        <dbReference type="ARBA" id="ARBA00012475"/>
    </source>
</evidence>
<dbReference type="PANTHER" id="PTHR10367:SF17">
    <property type="entry name" value="MRNA-CAPPING ENZYME"/>
    <property type="match status" value="1"/>
</dbReference>
<dbReference type="CDD" id="cd07895">
    <property type="entry name" value="Adenylation_mRNA_capping"/>
    <property type="match status" value="1"/>
</dbReference>
<dbReference type="InterPro" id="IPR051029">
    <property type="entry name" value="mRNA_Capping_Enz/RNA_Phosphat"/>
</dbReference>
<protein>
    <recommendedName>
        <fullName evidence="4 16">mRNA-capping enzyme subunit alpha</fullName>
        <ecNumber evidence="3 16">2.7.7.50</ecNumber>
    </recommendedName>
    <alternativeName>
        <fullName evidence="12 16">GTP--RNA guanylyltransferase</fullName>
    </alternativeName>
    <alternativeName>
        <fullName evidence="13 16">mRNA guanylyltransferase</fullName>
    </alternativeName>
</protein>
<evidence type="ECO:0000256" key="14">
    <source>
        <dbReference type="ARBA" id="ARBA00044624"/>
    </source>
</evidence>
<keyword evidence="11 16" id="KW-0539">Nucleus</keyword>
<feature type="compositionally biased region" description="Basic and acidic residues" evidence="18">
    <location>
        <begin position="381"/>
        <end position="418"/>
    </location>
</feature>
<evidence type="ECO:0000256" key="8">
    <source>
        <dbReference type="ARBA" id="ARBA00022741"/>
    </source>
</evidence>
<evidence type="ECO:0000256" key="16">
    <source>
        <dbReference type="PIRNR" id="PIRNR036959"/>
    </source>
</evidence>
<evidence type="ECO:0000313" key="22">
    <source>
        <dbReference type="Proteomes" id="UP000799767"/>
    </source>
</evidence>
<comment type="similarity">
    <text evidence="2 16">Belongs to the eukaryotic GTase family.</text>
</comment>
<keyword evidence="6 16" id="KW-0808">Transferase</keyword>
<dbReference type="GO" id="GO:0005524">
    <property type="term" value="F:ATP binding"/>
    <property type="evidence" value="ECO:0007669"/>
    <property type="project" value="InterPro"/>
</dbReference>
<evidence type="ECO:0000256" key="1">
    <source>
        <dbReference type="ARBA" id="ARBA00004123"/>
    </source>
</evidence>
<dbReference type="EC" id="2.7.7.50" evidence="3 16"/>
<dbReference type="PIRSF" id="PIRSF036959">
    <property type="entry name" value="mRNA_cap_alpha"/>
    <property type="match status" value="1"/>
</dbReference>
<name>A0A6A6PML2_9PEZI</name>
<dbReference type="Gene3D" id="2.40.50.140">
    <property type="entry name" value="Nucleic acid-binding proteins"/>
    <property type="match status" value="1"/>
</dbReference>
<gene>
    <name evidence="21" type="ORF">BDY17DRAFT_253582</name>
</gene>
<evidence type="ECO:0000256" key="4">
    <source>
        <dbReference type="ARBA" id="ARBA00019171"/>
    </source>
</evidence>
<dbReference type="InterPro" id="IPR017075">
    <property type="entry name" value="mRNA_cap_enzyme_alpha"/>
</dbReference>
<keyword evidence="9 16" id="KW-0506">mRNA capping</keyword>